<dbReference type="EMBL" id="JACBXS010000056">
    <property type="protein sequence ID" value="NYS26614.1"/>
    <property type="molecule type" value="Genomic_DNA"/>
</dbReference>
<keyword evidence="4" id="KW-1185">Reference proteome</keyword>
<dbReference type="SUPFAM" id="SSF51905">
    <property type="entry name" value="FAD/NAD(P)-binding domain"/>
    <property type="match status" value="1"/>
</dbReference>
<comment type="caution">
    <text evidence="3">The sequence shown here is derived from an EMBL/GenBank/DDBJ whole genome shotgun (WGS) entry which is preliminary data.</text>
</comment>
<protein>
    <submittedName>
        <fullName evidence="3">FAD-binding oxidoreductase</fullName>
    </submittedName>
</protein>
<keyword evidence="1" id="KW-0560">Oxidoreductase</keyword>
<evidence type="ECO:0000313" key="3">
    <source>
        <dbReference type="EMBL" id="NYS26614.1"/>
    </source>
</evidence>
<reference evidence="3 4" key="1">
    <citation type="journal article" date="2000" name="Arch. Microbiol.">
        <title>Rhodobaca bogoriensis gen. nov. and sp. nov., an alkaliphilic purple nonsulfur bacterium from African Rift Valley soda lakes.</title>
        <authorList>
            <person name="Milford A.D."/>
            <person name="Achenbach L.A."/>
            <person name="Jung D.O."/>
            <person name="Madigan M.T."/>
        </authorList>
    </citation>
    <scope>NUCLEOTIDE SEQUENCE [LARGE SCALE GENOMIC DNA]</scope>
    <source>
        <strain evidence="3 4">2376</strain>
    </source>
</reference>
<dbReference type="GO" id="GO:0016491">
    <property type="term" value="F:oxidoreductase activity"/>
    <property type="evidence" value="ECO:0007669"/>
    <property type="project" value="UniProtKB-KW"/>
</dbReference>
<dbReference type="GO" id="GO:0005737">
    <property type="term" value="C:cytoplasm"/>
    <property type="evidence" value="ECO:0007669"/>
    <property type="project" value="TreeGrafter"/>
</dbReference>
<dbReference type="RefSeq" id="WP_179907407.1">
    <property type="nucleotide sequence ID" value="NZ_JACBXS010000056.1"/>
</dbReference>
<name>A0A7Z0KZN6_9RHOB</name>
<dbReference type="Proteomes" id="UP000529417">
    <property type="component" value="Unassembled WGS sequence"/>
</dbReference>
<proteinExistence type="predicted"/>
<gene>
    <name evidence="3" type="ORF">HUK65_16640</name>
</gene>
<dbReference type="Pfam" id="PF01266">
    <property type="entry name" value="DAO"/>
    <property type="match status" value="1"/>
</dbReference>
<dbReference type="Gene3D" id="3.50.50.60">
    <property type="entry name" value="FAD/NAD(P)-binding domain"/>
    <property type="match status" value="1"/>
</dbReference>
<dbReference type="InterPro" id="IPR036188">
    <property type="entry name" value="FAD/NAD-bd_sf"/>
</dbReference>
<dbReference type="Gene3D" id="3.30.9.10">
    <property type="entry name" value="D-Amino Acid Oxidase, subunit A, domain 2"/>
    <property type="match status" value="1"/>
</dbReference>
<feature type="domain" description="FAD dependent oxidoreductase" evidence="2">
    <location>
        <begin position="36"/>
        <end position="381"/>
    </location>
</feature>
<evidence type="ECO:0000256" key="1">
    <source>
        <dbReference type="ARBA" id="ARBA00023002"/>
    </source>
</evidence>
<sequence length="428" mass="46181">MTTDPLLAEMKRTPYWWDTGGAPAPGDDAPLPAAVDVAVIGGGYTGLNAALRTARAGRETLVLDAEAPGWGCSTRNGGQISTCIKPDAADLARRHGPKRARSILDEGEASLAYMGDLIAAEGIDCDFSVAGRFFGAHTPRAFEALARKAAGVPDTVVVPRAEQHREIATDAYHGGIVQLRHAQLDPARYHRGLLDRVRGAGARVVGGCGVTALMPADGGWRLTTPRGEVRARAVVVATNGYTGPATQWLRRRVIPIGSYIIATEPLPEGLMNRLLPTRRNVTDTRRVVYYYRASPDGRRMVFGGRVTHGETDLDLAARRLHAAMARVFPDLGQVRVSHAWMGFVAYSFDALPHIGVQDGLHYAMGYCGSGVGMASYLGMRLGQQVLGLPEGRTALDSLPFPTRPLYTGRPWFLPGAVAWYRLRDHLGI</sequence>
<dbReference type="AlphaFoldDB" id="A0A7Z0KZN6"/>
<dbReference type="PANTHER" id="PTHR13847">
    <property type="entry name" value="SARCOSINE DEHYDROGENASE-RELATED"/>
    <property type="match status" value="1"/>
</dbReference>
<accession>A0A7Z0KZN6</accession>
<evidence type="ECO:0000259" key="2">
    <source>
        <dbReference type="Pfam" id="PF01266"/>
    </source>
</evidence>
<dbReference type="InterPro" id="IPR006076">
    <property type="entry name" value="FAD-dep_OxRdtase"/>
</dbReference>
<dbReference type="PANTHER" id="PTHR13847:SF281">
    <property type="entry name" value="FAD DEPENDENT OXIDOREDUCTASE DOMAIN-CONTAINING PROTEIN"/>
    <property type="match status" value="1"/>
</dbReference>
<organism evidence="3 4">
    <name type="scientific">Rhabdonatronobacter sediminivivens</name>
    <dbReference type="NCBI Taxonomy" id="2743469"/>
    <lineage>
        <taxon>Bacteria</taxon>
        <taxon>Pseudomonadati</taxon>
        <taxon>Pseudomonadota</taxon>
        <taxon>Alphaproteobacteria</taxon>
        <taxon>Rhodobacterales</taxon>
        <taxon>Paracoccaceae</taxon>
        <taxon>Rhabdonatronobacter</taxon>
    </lineage>
</organism>
<evidence type="ECO:0000313" key="4">
    <source>
        <dbReference type="Proteomes" id="UP000529417"/>
    </source>
</evidence>